<dbReference type="InterPro" id="IPR039261">
    <property type="entry name" value="FNR_nucleotide-bd"/>
</dbReference>
<evidence type="ECO:0000256" key="1">
    <source>
        <dbReference type="ARBA" id="ARBA00001974"/>
    </source>
</evidence>
<evidence type="ECO:0000256" key="7">
    <source>
        <dbReference type="ARBA" id="ARBA00023163"/>
    </source>
</evidence>
<dbReference type="CDD" id="cd00207">
    <property type="entry name" value="fer2"/>
    <property type="match status" value="1"/>
</dbReference>
<dbReference type="Gene3D" id="1.20.120.530">
    <property type="entry name" value="GntR ligand-binding domain-like"/>
    <property type="match status" value="1"/>
</dbReference>
<evidence type="ECO:0000313" key="12">
    <source>
        <dbReference type="Proteomes" id="UP001520140"/>
    </source>
</evidence>
<dbReference type="EC" id="1.3.1.25" evidence="11"/>
<feature type="region of interest" description="Disordered" evidence="8">
    <location>
        <begin position="868"/>
        <end position="892"/>
    </location>
</feature>
<dbReference type="NCBIfam" id="NF040811">
    <property type="entry name" value="BenD"/>
    <property type="match status" value="1"/>
</dbReference>
<dbReference type="Proteomes" id="UP001520140">
    <property type="component" value="Unassembled WGS sequence"/>
</dbReference>
<dbReference type="InterPro" id="IPR047683">
    <property type="entry name" value="BenC-like_FAD_NAD-bd"/>
</dbReference>
<dbReference type="NCBIfam" id="NF009463">
    <property type="entry name" value="PRK12823.1"/>
    <property type="match status" value="1"/>
</dbReference>
<evidence type="ECO:0000256" key="5">
    <source>
        <dbReference type="ARBA" id="ARBA00023015"/>
    </source>
</evidence>
<dbReference type="Gene3D" id="2.40.30.10">
    <property type="entry name" value="Translation factors"/>
    <property type="match status" value="1"/>
</dbReference>
<dbReference type="PRINTS" id="PR00080">
    <property type="entry name" value="SDRFAMILY"/>
</dbReference>
<name>A0ABS7NQQ3_9NOCA</name>
<comment type="caution">
    <text evidence="11">The sequence shown here is derived from an EMBL/GenBank/DDBJ whole genome shotgun (WGS) entry which is preliminary data.</text>
</comment>
<keyword evidence="6" id="KW-0238">DNA-binding</keyword>
<dbReference type="GO" id="GO:0047116">
    <property type="term" value="F:1,6-dihydroxycyclohexa-2,4-diene-1-carboxylate dehydrogenase activity"/>
    <property type="evidence" value="ECO:0007669"/>
    <property type="project" value="UniProtKB-EC"/>
</dbReference>
<evidence type="ECO:0000256" key="3">
    <source>
        <dbReference type="ARBA" id="ARBA00022714"/>
    </source>
</evidence>
<dbReference type="SUPFAM" id="SSF51735">
    <property type="entry name" value="NAD(P)-binding Rossmann-fold domains"/>
    <property type="match status" value="1"/>
</dbReference>
<dbReference type="InterPro" id="IPR047686">
    <property type="entry name" value="BenD"/>
</dbReference>
<dbReference type="InterPro" id="IPR001433">
    <property type="entry name" value="OxRdtase_FAD/NAD-bd"/>
</dbReference>
<dbReference type="NCBIfam" id="NF040810">
    <property type="entry name" value="BenC"/>
    <property type="match status" value="1"/>
</dbReference>
<dbReference type="Pfam" id="PF07729">
    <property type="entry name" value="FCD"/>
    <property type="match status" value="1"/>
</dbReference>
<protein>
    <submittedName>
        <fullName evidence="11">1,6-dihydroxycyclohexa-2,4-diene-1-carboxylate dehydrogenase</fullName>
        <ecNumber evidence="11">1.3.1.25</ecNumber>
    </submittedName>
</protein>
<keyword evidence="4" id="KW-0411">Iron-sulfur</keyword>
<evidence type="ECO:0000256" key="8">
    <source>
        <dbReference type="SAM" id="MobiDB-lite"/>
    </source>
</evidence>
<dbReference type="SUPFAM" id="SSF54292">
    <property type="entry name" value="2Fe-2S ferredoxin-like"/>
    <property type="match status" value="1"/>
</dbReference>
<accession>A0ABS7NQQ3</accession>
<dbReference type="Gene3D" id="3.40.50.720">
    <property type="entry name" value="NAD(P)-binding Rossmann-like Domain"/>
    <property type="match status" value="1"/>
</dbReference>
<dbReference type="PROSITE" id="PS00197">
    <property type="entry name" value="2FE2S_FER_1"/>
    <property type="match status" value="1"/>
</dbReference>
<dbReference type="InterPro" id="IPR017927">
    <property type="entry name" value="FAD-bd_FR_type"/>
</dbReference>
<sequence length="945" mass="98785">MSHRVALAFEDGVTRFITCSDGQTVADAAYRSRINIPLDCRDGACGTCKAVCESGEFDGGTYLEDALSDAEAADGYCLPCSMTPQSDLVLQIASTSAVAKTRAATYTTTVTAVDRLSRSIVRLAVAAPAGVDLAFLPGQYVNIEVPGSDASPERDGGVDTRSYSFSCVQGSSELEFLIKLIDGGLMSSWLSRAQVGDAVSFTGPHGSFFLREAERPALLLAGGTGLAPVLAILRTLRESGSDRRVHLIYGVSTDDDLVCLDVLRDLESSLTNFTWDYCVSDSASSAPHTGYVTGLIEDRHLNDGDVAVYLCGPPPMVEAVRTHFADRGVEPTGFYYEKFAPSAGAAEAGPATVTAPAEAVSVEAESVKGEPSVEPPVETAPIAAGAPITNDTDALLDTENTDVTDDTVRRLCGREVFASRVTTSAATMRTTVESRDEVATARAVAGQPMLPPAGGDGNGVVTDDSGRDVAAASGDVASTVAGQSILSGRDPLEPLVVPTAPARSATGPSGSSESSQPAAPAYEIGEEHPSVHESDAVFEARRALELGALELVVGRLSSQQIAGYRLLAEATTRYVDGDRFVDAAAYTDTNAAFHDYLFTATGNEHLLQAYTALGVKAAMAEVLRGATWCDPRCAQDHLDIVDAVEAGDRDRARTLIADHAERSKATMKRAMADTLAAKRPKFVSPGRFAGKVVTVTGAAQGIGEWVARRIAAEGGTLVLADRSELVESLAVELTGQNHSGGAVAAVLADLETFEGAEALAAAAMERHGRIDVAVHVVGGTIWAKPYQEYPPDQIEKEIRRSLFPTLWSCRAVLPHMIAGGGGTIVNVSSVATRGIHRVPYAAAKGGVNAITSALALEAAQHGVRVVATAPGGTDAPPRRIPRGPGPADDRERGWYQDLVDQTTASSLMGRYGTLDEQAAAICFLASDEASYITATVLPVAGGDPG</sequence>
<dbReference type="RefSeq" id="WP_068100103.1">
    <property type="nucleotide sequence ID" value="NZ_JABUKE010000003.1"/>
</dbReference>
<dbReference type="InterPro" id="IPR036010">
    <property type="entry name" value="2Fe-2S_ferredoxin-like_sf"/>
</dbReference>
<dbReference type="InterPro" id="IPR017938">
    <property type="entry name" value="Riboflavin_synthase-like_b-brl"/>
</dbReference>
<dbReference type="InterPro" id="IPR050415">
    <property type="entry name" value="MRET"/>
</dbReference>
<keyword evidence="3" id="KW-0001">2Fe-2S</keyword>
<feature type="region of interest" description="Disordered" evidence="8">
    <location>
        <begin position="498"/>
        <end position="521"/>
    </location>
</feature>
<evidence type="ECO:0000259" key="10">
    <source>
        <dbReference type="PROSITE" id="PS51384"/>
    </source>
</evidence>
<keyword evidence="12" id="KW-1185">Reference proteome</keyword>
<dbReference type="InterPro" id="IPR011711">
    <property type="entry name" value="GntR_C"/>
</dbReference>
<comment type="cofactor">
    <cofactor evidence="1">
        <name>FAD</name>
        <dbReference type="ChEBI" id="CHEBI:57692"/>
    </cofactor>
</comment>
<dbReference type="PANTHER" id="PTHR47354">
    <property type="entry name" value="NADH OXIDOREDUCTASE HCR"/>
    <property type="match status" value="1"/>
</dbReference>
<dbReference type="InterPro" id="IPR001041">
    <property type="entry name" value="2Fe-2S_ferredoxin-type"/>
</dbReference>
<keyword evidence="11" id="KW-0560">Oxidoreductase</keyword>
<dbReference type="SUPFAM" id="SSF48008">
    <property type="entry name" value="GntR ligand-binding domain-like"/>
    <property type="match status" value="1"/>
</dbReference>
<dbReference type="InterPro" id="IPR008333">
    <property type="entry name" value="Cbr1-like_FAD-bd_dom"/>
</dbReference>
<dbReference type="PROSITE" id="PS51085">
    <property type="entry name" value="2FE2S_FER_2"/>
    <property type="match status" value="1"/>
</dbReference>
<evidence type="ECO:0000256" key="2">
    <source>
        <dbReference type="ARBA" id="ARBA00006484"/>
    </source>
</evidence>
<feature type="domain" description="FAD-binding FR-type" evidence="10">
    <location>
        <begin position="103"/>
        <end position="211"/>
    </location>
</feature>
<dbReference type="CDD" id="cd06209">
    <property type="entry name" value="BenDO_FAD_NAD"/>
    <property type="match status" value="1"/>
</dbReference>
<dbReference type="SUPFAM" id="SSF52343">
    <property type="entry name" value="Ferredoxin reductase-like, C-terminal NADP-linked domain"/>
    <property type="match status" value="1"/>
</dbReference>
<keyword evidence="3" id="KW-0408">Iron</keyword>
<evidence type="ECO:0000256" key="6">
    <source>
        <dbReference type="ARBA" id="ARBA00023125"/>
    </source>
</evidence>
<dbReference type="InterPro" id="IPR020904">
    <property type="entry name" value="Sc_DH/Rdtase_CS"/>
</dbReference>
<dbReference type="InterPro" id="IPR008920">
    <property type="entry name" value="TF_FadR/GntR_C"/>
</dbReference>
<evidence type="ECO:0000259" key="9">
    <source>
        <dbReference type="PROSITE" id="PS51085"/>
    </source>
</evidence>
<keyword evidence="3" id="KW-0479">Metal-binding</keyword>
<dbReference type="InterPro" id="IPR002347">
    <property type="entry name" value="SDR_fam"/>
</dbReference>
<feature type="domain" description="2Fe-2S ferredoxin-type" evidence="9">
    <location>
        <begin position="3"/>
        <end position="96"/>
    </location>
</feature>
<keyword evidence="5" id="KW-0805">Transcription regulation</keyword>
<evidence type="ECO:0000256" key="4">
    <source>
        <dbReference type="ARBA" id="ARBA00023014"/>
    </source>
</evidence>
<dbReference type="PANTHER" id="PTHR47354:SF5">
    <property type="entry name" value="PROTEIN RFBI"/>
    <property type="match status" value="1"/>
</dbReference>
<dbReference type="Pfam" id="PF00970">
    <property type="entry name" value="FAD_binding_6"/>
    <property type="match status" value="1"/>
</dbReference>
<dbReference type="Pfam" id="PF00111">
    <property type="entry name" value="Fer2"/>
    <property type="match status" value="1"/>
</dbReference>
<dbReference type="Gene3D" id="3.10.20.30">
    <property type="match status" value="1"/>
</dbReference>
<dbReference type="Gene3D" id="3.40.50.80">
    <property type="entry name" value="Nucleotide-binding domain of ferredoxin-NADP reductase (FNR) module"/>
    <property type="match status" value="1"/>
</dbReference>
<gene>
    <name evidence="11" type="ORF">HQ605_05860</name>
</gene>
<organism evidence="11 12">
    <name type="scientific">Rhodococcoides kroppenstedtii</name>
    <dbReference type="NCBI Taxonomy" id="293050"/>
    <lineage>
        <taxon>Bacteria</taxon>
        <taxon>Bacillati</taxon>
        <taxon>Actinomycetota</taxon>
        <taxon>Actinomycetes</taxon>
        <taxon>Mycobacteriales</taxon>
        <taxon>Nocardiaceae</taxon>
        <taxon>Rhodococcoides</taxon>
    </lineage>
</organism>
<keyword evidence="7" id="KW-0804">Transcription</keyword>
<dbReference type="CDD" id="cd08937">
    <property type="entry name" value="DHB_DH-like_SDR_c"/>
    <property type="match status" value="1"/>
</dbReference>
<comment type="similarity">
    <text evidence="2">Belongs to the short-chain dehydrogenases/reductases (SDR) family.</text>
</comment>
<dbReference type="SMART" id="SM00895">
    <property type="entry name" value="FCD"/>
    <property type="match status" value="1"/>
</dbReference>
<dbReference type="PROSITE" id="PS00061">
    <property type="entry name" value="ADH_SHORT"/>
    <property type="match status" value="1"/>
</dbReference>
<dbReference type="Pfam" id="PF00175">
    <property type="entry name" value="NAD_binding_1"/>
    <property type="match status" value="1"/>
</dbReference>
<dbReference type="InterPro" id="IPR006058">
    <property type="entry name" value="2Fe2S_fd_BS"/>
</dbReference>
<dbReference type="Pfam" id="PF00106">
    <property type="entry name" value="adh_short"/>
    <property type="match status" value="1"/>
</dbReference>
<dbReference type="EMBL" id="JABUKG010000004">
    <property type="protein sequence ID" value="MBY6320338.1"/>
    <property type="molecule type" value="Genomic_DNA"/>
</dbReference>
<dbReference type="SUPFAM" id="SSF63380">
    <property type="entry name" value="Riboflavin synthase domain-like"/>
    <property type="match status" value="1"/>
</dbReference>
<evidence type="ECO:0000313" key="11">
    <source>
        <dbReference type="EMBL" id="MBY6320338.1"/>
    </source>
</evidence>
<dbReference type="PROSITE" id="PS51384">
    <property type="entry name" value="FAD_FR"/>
    <property type="match status" value="1"/>
</dbReference>
<dbReference type="InterPro" id="IPR036291">
    <property type="entry name" value="NAD(P)-bd_dom_sf"/>
</dbReference>
<dbReference type="InterPro" id="IPR012675">
    <property type="entry name" value="Beta-grasp_dom_sf"/>
</dbReference>
<feature type="compositionally biased region" description="Low complexity" evidence="8">
    <location>
        <begin position="504"/>
        <end position="521"/>
    </location>
</feature>
<dbReference type="PRINTS" id="PR00081">
    <property type="entry name" value="GDHRDH"/>
</dbReference>
<reference evidence="11 12" key="1">
    <citation type="submission" date="2020-06" db="EMBL/GenBank/DDBJ databases">
        <title>Taxonomy, biology and ecology of Rhodococcus bacteria occurring in California pistachio and other woody hosts as revealed by genome sequence analyses.</title>
        <authorList>
            <person name="Gai Y."/>
            <person name="Riely B."/>
        </authorList>
    </citation>
    <scope>NUCLEOTIDE SEQUENCE [LARGE SCALE GENOMIC DNA]</scope>
    <source>
        <strain evidence="11 12">BP-284</strain>
    </source>
</reference>
<proteinExistence type="inferred from homology"/>